<reference evidence="3" key="1">
    <citation type="submission" date="2016-10" db="EMBL/GenBank/DDBJ databases">
        <authorList>
            <person name="Benchimol M."/>
            <person name="Almeida L.G."/>
            <person name="Vasconcelos A.T."/>
            <person name="Perreira-Neves A."/>
            <person name="Rosa I.A."/>
            <person name="Tasca T."/>
            <person name="Bogo M.R."/>
            <person name="de Souza W."/>
        </authorList>
    </citation>
    <scope>NUCLEOTIDE SEQUENCE [LARGE SCALE GENOMIC DNA]</scope>
    <source>
        <strain evidence="3">K</strain>
    </source>
</reference>
<evidence type="ECO:0000313" key="4">
    <source>
        <dbReference type="Proteomes" id="UP000179807"/>
    </source>
</evidence>
<keyword evidence="1" id="KW-0175">Coiled coil</keyword>
<evidence type="ECO:0000256" key="2">
    <source>
        <dbReference type="SAM" id="MobiDB-lite"/>
    </source>
</evidence>
<evidence type="ECO:0000256" key="1">
    <source>
        <dbReference type="SAM" id="Coils"/>
    </source>
</evidence>
<dbReference type="VEuPathDB" id="TrichDB:TRFO_36909"/>
<feature type="region of interest" description="Disordered" evidence="2">
    <location>
        <begin position="1"/>
        <end position="34"/>
    </location>
</feature>
<feature type="compositionally biased region" description="Low complexity" evidence="2">
    <location>
        <begin position="17"/>
        <end position="26"/>
    </location>
</feature>
<dbReference type="GeneID" id="94845820"/>
<organism evidence="3 4">
    <name type="scientific">Tritrichomonas foetus</name>
    <dbReference type="NCBI Taxonomy" id="1144522"/>
    <lineage>
        <taxon>Eukaryota</taxon>
        <taxon>Metamonada</taxon>
        <taxon>Parabasalia</taxon>
        <taxon>Tritrichomonadida</taxon>
        <taxon>Tritrichomonadidae</taxon>
        <taxon>Tritrichomonas</taxon>
    </lineage>
</organism>
<feature type="compositionally biased region" description="Polar residues" evidence="2">
    <location>
        <begin position="1"/>
        <end position="13"/>
    </location>
</feature>
<name>A0A1J4JID2_9EUKA</name>
<evidence type="ECO:0000313" key="3">
    <source>
        <dbReference type="EMBL" id="OHS96956.1"/>
    </source>
</evidence>
<dbReference type="Proteomes" id="UP000179807">
    <property type="component" value="Unassembled WGS sequence"/>
</dbReference>
<keyword evidence="4" id="KW-1185">Reference proteome</keyword>
<sequence>MSSSNFFPISSLRNDANESSDALSSSSEEKGEVYQKLHKKVSNFVIVKKRKEALEKEQSELKKCLAKLEEYRKKNKLLDFQRKAFFDVFSLHDDADINQINNKAQEAKNKISLLNSISNELDISQTEVFNPNEIYSKFISLKGTVVN</sequence>
<dbReference type="EMBL" id="MLAK01001147">
    <property type="protein sequence ID" value="OHS96956.1"/>
    <property type="molecule type" value="Genomic_DNA"/>
</dbReference>
<feature type="coiled-coil region" evidence="1">
    <location>
        <begin position="47"/>
        <end position="117"/>
    </location>
</feature>
<protein>
    <submittedName>
        <fullName evidence="3">Uncharacterized protein</fullName>
    </submittedName>
</protein>
<dbReference type="RefSeq" id="XP_068350093.1">
    <property type="nucleotide sequence ID" value="XM_068511116.1"/>
</dbReference>
<gene>
    <name evidence="3" type="ORF">TRFO_36909</name>
</gene>
<proteinExistence type="predicted"/>
<comment type="caution">
    <text evidence="3">The sequence shown here is derived from an EMBL/GenBank/DDBJ whole genome shotgun (WGS) entry which is preliminary data.</text>
</comment>
<dbReference type="AlphaFoldDB" id="A0A1J4JID2"/>
<accession>A0A1J4JID2</accession>